<dbReference type="Pfam" id="PF16212">
    <property type="entry name" value="PhoLip_ATPase_C"/>
    <property type="match status" value="1"/>
</dbReference>
<dbReference type="FunCoup" id="E1ZY91">
    <property type="interactions" value="16"/>
</dbReference>
<dbReference type="GO" id="GO:0045332">
    <property type="term" value="P:phospholipid translocation"/>
    <property type="evidence" value="ECO:0007669"/>
    <property type="project" value="TreeGrafter"/>
</dbReference>
<evidence type="ECO:0000256" key="8">
    <source>
        <dbReference type="ARBA" id="ARBA00022842"/>
    </source>
</evidence>
<dbReference type="NCBIfam" id="TIGR01652">
    <property type="entry name" value="ATPase-Plipid"/>
    <property type="match status" value="1"/>
</dbReference>
<keyword evidence="9 15" id="KW-1278">Translocase</keyword>
<evidence type="ECO:0000256" key="11">
    <source>
        <dbReference type="ARBA" id="ARBA00023136"/>
    </source>
</evidence>
<organism evidence="20">
    <name type="scientific">Camponotus floridanus</name>
    <name type="common">Florida carpenter ant</name>
    <dbReference type="NCBI Taxonomy" id="104421"/>
    <lineage>
        <taxon>Eukaryota</taxon>
        <taxon>Metazoa</taxon>
        <taxon>Ecdysozoa</taxon>
        <taxon>Arthropoda</taxon>
        <taxon>Hexapoda</taxon>
        <taxon>Insecta</taxon>
        <taxon>Pterygota</taxon>
        <taxon>Neoptera</taxon>
        <taxon>Endopterygota</taxon>
        <taxon>Hymenoptera</taxon>
        <taxon>Apocrita</taxon>
        <taxon>Aculeata</taxon>
        <taxon>Formicoidea</taxon>
        <taxon>Formicidae</taxon>
        <taxon>Formicinae</taxon>
        <taxon>Camponotus</taxon>
    </lineage>
</organism>
<evidence type="ECO:0000259" key="17">
    <source>
        <dbReference type="Pfam" id="PF16209"/>
    </source>
</evidence>
<evidence type="ECO:0000256" key="3">
    <source>
        <dbReference type="ARBA" id="ARBA00008109"/>
    </source>
</evidence>
<dbReference type="GO" id="GO:0005524">
    <property type="term" value="F:ATP binding"/>
    <property type="evidence" value="ECO:0007669"/>
    <property type="project" value="UniProtKB-UniRule"/>
</dbReference>
<evidence type="ECO:0000256" key="14">
    <source>
        <dbReference type="PIRSR" id="PIRSR606539-3"/>
    </source>
</evidence>
<feature type="binding site" evidence="13">
    <location>
        <position position="425"/>
    </location>
    <ligand>
        <name>ATP</name>
        <dbReference type="ChEBI" id="CHEBI:30616"/>
    </ligand>
</feature>
<feature type="binding site" evidence="14">
    <location>
        <position position="542"/>
    </location>
    <ligand>
        <name>Mg(2+)</name>
        <dbReference type="ChEBI" id="CHEBI:18420"/>
    </ligand>
</feature>
<feature type="binding site" evidence="13">
    <location>
        <position position="246"/>
    </location>
    <ligand>
        <name>ATP</name>
        <dbReference type="ChEBI" id="CHEBI:30616"/>
    </ligand>
</feature>
<dbReference type="GO" id="GO:0005783">
    <property type="term" value="C:endoplasmic reticulum"/>
    <property type="evidence" value="ECO:0007669"/>
    <property type="project" value="TreeGrafter"/>
</dbReference>
<comment type="cofactor">
    <cofactor evidence="14">
        <name>Mg(2+)</name>
        <dbReference type="ChEBI" id="CHEBI:18420"/>
    </cofactor>
</comment>
<dbReference type="NCBIfam" id="TIGR01494">
    <property type="entry name" value="ATPase_P-type"/>
    <property type="match status" value="1"/>
</dbReference>
<keyword evidence="20" id="KW-1185">Reference proteome</keyword>
<comment type="caution">
    <text evidence="15">Lacks conserved residue(s) required for the propagation of feature annotation.</text>
</comment>
<feature type="binding site" evidence="13">
    <location>
        <position position="423"/>
    </location>
    <ligand>
        <name>ATP</name>
        <dbReference type="ChEBI" id="CHEBI:30616"/>
    </ligand>
</feature>
<dbReference type="EC" id="7.6.2.1" evidence="15"/>
<feature type="binding site" evidence="13">
    <location>
        <position position="287"/>
    </location>
    <ligand>
        <name>ATP</name>
        <dbReference type="ChEBI" id="CHEBI:30616"/>
    </ligand>
</feature>
<protein>
    <recommendedName>
        <fullName evidence="15">Phospholipid-transporting ATPase</fullName>
        <ecNumber evidence="15">7.6.2.1</ecNumber>
    </recommendedName>
</protein>
<evidence type="ECO:0000256" key="15">
    <source>
        <dbReference type="RuleBase" id="RU362033"/>
    </source>
</evidence>
<comment type="subcellular location">
    <subcellularLocation>
        <location evidence="2">Endomembrane system</location>
    </subcellularLocation>
    <subcellularLocation>
        <location evidence="1 15">Membrane</location>
        <topology evidence="1 15">Multi-pass membrane protein</topology>
    </subcellularLocation>
</comment>
<evidence type="ECO:0000256" key="2">
    <source>
        <dbReference type="ARBA" id="ARBA00004308"/>
    </source>
</evidence>
<dbReference type="Pfam" id="PF00122">
    <property type="entry name" value="E1-E2_ATPase"/>
    <property type="match status" value="1"/>
</dbReference>
<feature type="domain" description="P-type ATPase A" evidence="16">
    <location>
        <begin position="83"/>
        <end position="140"/>
    </location>
</feature>
<dbReference type="InterPro" id="IPR032630">
    <property type="entry name" value="P_typ_ATPase_c"/>
</dbReference>
<dbReference type="InterPro" id="IPR023298">
    <property type="entry name" value="ATPase_P-typ_TM_dom_sf"/>
</dbReference>
<evidence type="ECO:0000256" key="1">
    <source>
        <dbReference type="ARBA" id="ARBA00004141"/>
    </source>
</evidence>
<comment type="catalytic activity">
    <reaction evidence="12 15">
        <text>ATP + H2O + phospholipidSide 1 = ADP + phosphate + phospholipidSide 2.</text>
        <dbReference type="EC" id="7.6.2.1"/>
    </reaction>
</comment>
<keyword evidence="7 13" id="KW-0067">ATP-binding</keyword>
<keyword evidence="8 14" id="KW-0460">Magnesium</keyword>
<evidence type="ECO:0000259" key="16">
    <source>
        <dbReference type="Pfam" id="PF00122"/>
    </source>
</evidence>
<feature type="binding site" evidence="13">
    <location>
        <position position="542"/>
    </location>
    <ligand>
        <name>ATP</name>
        <dbReference type="ChEBI" id="CHEBI:30616"/>
    </ligand>
</feature>
<evidence type="ECO:0000256" key="6">
    <source>
        <dbReference type="ARBA" id="ARBA00022741"/>
    </source>
</evidence>
<evidence type="ECO:0000256" key="12">
    <source>
        <dbReference type="ARBA" id="ARBA00034036"/>
    </source>
</evidence>
<feature type="transmembrane region" description="Helical" evidence="15">
    <location>
        <begin position="45"/>
        <end position="65"/>
    </location>
</feature>
<dbReference type="InterPro" id="IPR008250">
    <property type="entry name" value="ATPase_P-typ_transduc_dom_A_sf"/>
</dbReference>
<dbReference type="InterPro" id="IPR059000">
    <property type="entry name" value="ATPase_P-type_domA"/>
</dbReference>
<evidence type="ECO:0000256" key="13">
    <source>
        <dbReference type="PIRSR" id="PIRSR606539-2"/>
    </source>
</evidence>
<dbReference type="SUPFAM" id="SSF81653">
    <property type="entry name" value="Calcium ATPase, transduction domain A"/>
    <property type="match status" value="1"/>
</dbReference>
<keyword evidence="11 15" id="KW-0472">Membrane</keyword>
<dbReference type="GO" id="GO:0016887">
    <property type="term" value="F:ATP hydrolysis activity"/>
    <property type="evidence" value="ECO:0007669"/>
    <property type="project" value="InterPro"/>
</dbReference>
<feature type="domain" description="P-type ATPase N-terminal" evidence="17">
    <location>
        <begin position="4"/>
        <end position="48"/>
    </location>
</feature>
<dbReference type="PANTHER" id="PTHR24092:SF175">
    <property type="entry name" value="PHOSPHOLIPID-TRANSPORTING ATPASE"/>
    <property type="match status" value="1"/>
</dbReference>
<proteinExistence type="inferred from homology"/>
<dbReference type="PANTHER" id="PTHR24092">
    <property type="entry name" value="PROBABLE PHOSPHOLIPID-TRANSPORTING ATPASE"/>
    <property type="match status" value="1"/>
</dbReference>
<feature type="binding site" evidence="14">
    <location>
        <position position="538"/>
    </location>
    <ligand>
        <name>Mg(2+)</name>
        <dbReference type="ChEBI" id="CHEBI:18420"/>
    </ligand>
</feature>
<dbReference type="InterPro" id="IPR023299">
    <property type="entry name" value="ATPase_P-typ_cyto_dom_N"/>
</dbReference>
<dbReference type="GO" id="GO:0005886">
    <property type="term" value="C:plasma membrane"/>
    <property type="evidence" value="ECO:0007669"/>
    <property type="project" value="TreeGrafter"/>
</dbReference>
<evidence type="ECO:0000313" key="20">
    <source>
        <dbReference type="Proteomes" id="UP000000311"/>
    </source>
</evidence>
<dbReference type="Pfam" id="PF13246">
    <property type="entry name" value="Cation_ATPase"/>
    <property type="match status" value="1"/>
</dbReference>
<name>E1ZY91_CAMFO</name>
<dbReference type="Gene3D" id="3.40.1110.10">
    <property type="entry name" value="Calcium-transporting ATPase, cytoplasmic domain N"/>
    <property type="match status" value="1"/>
</dbReference>
<dbReference type="STRING" id="104421.E1ZY91"/>
<dbReference type="InterPro" id="IPR023214">
    <property type="entry name" value="HAD_sf"/>
</dbReference>
<evidence type="ECO:0000259" key="18">
    <source>
        <dbReference type="Pfam" id="PF16212"/>
    </source>
</evidence>
<evidence type="ECO:0000256" key="7">
    <source>
        <dbReference type="ARBA" id="ARBA00022840"/>
    </source>
</evidence>
<dbReference type="InterPro" id="IPR032631">
    <property type="entry name" value="P-type_ATPase_N"/>
</dbReference>
<keyword evidence="10 15" id="KW-1133">Transmembrane helix</keyword>
<feature type="binding site" evidence="13">
    <location>
        <position position="517"/>
    </location>
    <ligand>
        <name>ATP</name>
        <dbReference type="ChEBI" id="CHEBI:30616"/>
    </ligand>
</feature>
<dbReference type="Gene3D" id="2.70.150.10">
    <property type="entry name" value="Calcium-transporting ATPase, cytoplasmic transduction domain A"/>
    <property type="match status" value="1"/>
</dbReference>
<dbReference type="AlphaFoldDB" id="E1ZY91"/>
<feature type="transmembrane region" description="Helical" evidence="15">
    <location>
        <begin position="21"/>
        <end position="39"/>
    </location>
</feature>
<feature type="binding site" evidence="13">
    <location>
        <position position="310"/>
    </location>
    <ligand>
        <name>ATP</name>
        <dbReference type="ChEBI" id="CHEBI:30616"/>
    </ligand>
</feature>
<comment type="similarity">
    <text evidence="3 15">Belongs to the cation transport ATPase (P-type) (TC 3.A.3) family. Type IV subfamily.</text>
</comment>
<dbReference type="InParanoid" id="E1ZY91"/>
<keyword evidence="6 13" id="KW-0547">Nucleotide-binding</keyword>
<feature type="non-terminal residue" evidence="19">
    <location>
        <position position="1"/>
    </location>
</feature>
<gene>
    <name evidence="19" type="ORF">EAG_06432</name>
</gene>
<dbReference type="Proteomes" id="UP000000311">
    <property type="component" value="Unassembled WGS sequence"/>
</dbReference>
<feature type="binding site" evidence="13">
    <location>
        <position position="341"/>
    </location>
    <ligand>
        <name>ATP</name>
        <dbReference type="ChEBI" id="CHEBI:30616"/>
    </ligand>
</feature>
<feature type="binding site" evidence="13">
    <location>
        <position position="511"/>
    </location>
    <ligand>
        <name>ATP</name>
        <dbReference type="ChEBI" id="CHEBI:30616"/>
    </ligand>
</feature>
<feature type="binding site" evidence="13">
    <location>
        <position position="424"/>
    </location>
    <ligand>
        <name>ATP</name>
        <dbReference type="ChEBI" id="CHEBI:30616"/>
    </ligand>
</feature>
<dbReference type="Pfam" id="PF16209">
    <property type="entry name" value="PhoLip_ATPase_N"/>
    <property type="match status" value="1"/>
</dbReference>
<evidence type="ECO:0000313" key="19">
    <source>
        <dbReference type="EMBL" id="EFN73790.1"/>
    </source>
</evidence>
<accession>E1ZY91</accession>
<dbReference type="OrthoDB" id="377733at2759"/>
<feature type="binding site" evidence="13">
    <location>
        <position position="541"/>
    </location>
    <ligand>
        <name>ATP</name>
        <dbReference type="ChEBI" id="CHEBI:30616"/>
    </ligand>
</feature>
<dbReference type="InterPro" id="IPR006539">
    <property type="entry name" value="P-type_ATPase_IV"/>
</dbReference>
<dbReference type="GO" id="GO:0140326">
    <property type="term" value="F:ATPase-coupled intramembrane lipid transporter activity"/>
    <property type="evidence" value="ECO:0007669"/>
    <property type="project" value="UniProtKB-EC"/>
</dbReference>
<keyword evidence="5 14" id="KW-0479">Metal-binding</keyword>
<reference evidence="19 20" key="1">
    <citation type="journal article" date="2010" name="Science">
        <title>Genomic comparison of the ants Camponotus floridanus and Harpegnathos saltator.</title>
        <authorList>
            <person name="Bonasio R."/>
            <person name="Zhang G."/>
            <person name="Ye C."/>
            <person name="Mutti N.S."/>
            <person name="Fang X."/>
            <person name="Qin N."/>
            <person name="Donahue G."/>
            <person name="Yang P."/>
            <person name="Li Q."/>
            <person name="Li C."/>
            <person name="Zhang P."/>
            <person name="Huang Z."/>
            <person name="Berger S.L."/>
            <person name="Reinberg D."/>
            <person name="Wang J."/>
            <person name="Liebig J."/>
        </authorList>
    </citation>
    <scope>NUCLEOTIDE SEQUENCE [LARGE SCALE GENOMIC DNA]</scope>
    <source>
        <strain evidence="20">C129</strain>
    </source>
</reference>
<evidence type="ECO:0000256" key="5">
    <source>
        <dbReference type="ARBA" id="ARBA00022723"/>
    </source>
</evidence>
<dbReference type="InterPro" id="IPR001757">
    <property type="entry name" value="P_typ_ATPase"/>
</dbReference>
<feature type="transmembrane region" description="Helical" evidence="15">
    <location>
        <begin position="210"/>
        <end position="230"/>
    </location>
</feature>
<dbReference type="Gene3D" id="3.40.50.1000">
    <property type="entry name" value="HAD superfamily/HAD-like"/>
    <property type="match status" value="1"/>
</dbReference>
<evidence type="ECO:0000256" key="4">
    <source>
        <dbReference type="ARBA" id="ARBA00022692"/>
    </source>
</evidence>
<dbReference type="GO" id="GO:0000287">
    <property type="term" value="F:magnesium ion binding"/>
    <property type="evidence" value="ECO:0007669"/>
    <property type="project" value="UniProtKB-UniRule"/>
</dbReference>
<sequence>YLCNLQYTIWNFIPKNFFEQFRRIANCYFLLTTIIALAIDSPISPVTSALPLAFVIIVTACKQGYEDYLRYKTDQRDNRRLISVIRNKCTQDIYCEQIVVGDLVKVSRDEDVPCDIVLLYSETPGCCYVTTSNLDGETNLKENIWHFMVSISLCHMVQIAPPSQRPEIVAKRTSFRESFRLKKITRVNSSLMMHPDLPQYQVKIACVRKYIIKFAISYFIIYPVLMLTPYKDIYTCNIWQAASADEKALVEASARCGVIFQKDTNEEIYLQINKNVMVFQRLDILEFTSERKRMSIIVKDSANDIWLYCKGADSAVFPLVVEGKIQEASLHVADFSMRGLRTLVIAYKKMNQSEYDRLSQNIEQARQIIGTERAMYMTRAYDLMESELILLGVTAVEDRLQENVQETLECLRIAGIKVIWVLTGDKAETAENIAFLCGHFKKGTEVLRLMEQTSGKSCFPILTTFDRKIKLEPYKQYGLIIDGTSITVILRSFPGLLKSVGMACEAVICCRLTPLQKSEIVHLIKTARSRPHTAAIGDGGNDVSMIQEAHVGIGILGKEGRQASISADFAVTKFMYLKKALLVHGHWYYLRISILIQYFFYKNVVFITPQMLFSIHNGFSTQVRE</sequence>
<dbReference type="SUPFAM" id="SSF56784">
    <property type="entry name" value="HAD-like"/>
    <property type="match status" value="1"/>
</dbReference>
<feature type="domain" description="P-type ATPase C-terminal" evidence="18">
    <location>
        <begin position="566"/>
        <end position="622"/>
    </location>
</feature>
<evidence type="ECO:0000256" key="9">
    <source>
        <dbReference type="ARBA" id="ARBA00022967"/>
    </source>
</evidence>
<dbReference type="SUPFAM" id="SSF81660">
    <property type="entry name" value="Metal cation-transporting ATPase, ATP-binding domain N"/>
    <property type="match status" value="1"/>
</dbReference>
<dbReference type="FunFam" id="3.40.50.1000:FF:000014">
    <property type="entry name" value="Phospholipid-transporting ATPase"/>
    <property type="match status" value="1"/>
</dbReference>
<dbReference type="InterPro" id="IPR036412">
    <property type="entry name" value="HAD-like_sf"/>
</dbReference>
<keyword evidence="4 15" id="KW-0812">Transmembrane</keyword>
<evidence type="ECO:0000256" key="10">
    <source>
        <dbReference type="ARBA" id="ARBA00022989"/>
    </source>
</evidence>
<dbReference type="EMBL" id="GL435204">
    <property type="protein sequence ID" value="EFN73790.1"/>
    <property type="molecule type" value="Genomic_DNA"/>
</dbReference>
<dbReference type="SUPFAM" id="SSF81665">
    <property type="entry name" value="Calcium ATPase, transmembrane domain M"/>
    <property type="match status" value="1"/>
</dbReference>